<evidence type="ECO:0000256" key="3">
    <source>
        <dbReference type="ARBA" id="ARBA00022692"/>
    </source>
</evidence>
<proteinExistence type="inferred from homology"/>
<evidence type="ECO:0000256" key="6">
    <source>
        <dbReference type="ARBA" id="ARBA00022989"/>
    </source>
</evidence>
<dbReference type="GO" id="GO:0098553">
    <property type="term" value="C:lumenal side of endoplasmic reticulum membrane"/>
    <property type="evidence" value="ECO:0007669"/>
    <property type="project" value="TreeGrafter"/>
</dbReference>
<dbReference type="SMART" id="SM00730">
    <property type="entry name" value="PSN"/>
    <property type="match status" value="1"/>
</dbReference>
<keyword evidence="3 8" id="KW-0812">Transmembrane</keyword>
<dbReference type="Pfam" id="PF04258">
    <property type="entry name" value="Peptidase_A22B"/>
    <property type="match status" value="1"/>
</dbReference>
<dbReference type="PANTHER" id="PTHR12174:SF23">
    <property type="entry name" value="MINOR HISTOCOMPATIBILITY ANTIGEN H13"/>
    <property type="match status" value="1"/>
</dbReference>
<evidence type="ECO:0000256" key="2">
    <source>
        <dbReference type="ARBA" id="ARBA00006859"/>
    </source>
</evidence>
<feature type="transmembrane region" description="Helical" evidence="8">
    <location>
        <begin position="120"/>
        <end position="142"/>
    </location>
</feature>
<dbReference type="RefSeq" id="XP_019017392.1">
    <property type="nucleotide sequence ID" value="XM_019162498.1"/>
</dbReference>
<name>A0A1E3NJH0_9ASCO</name>
<dbReference type="OrthoDB" id="29661at2759"/>
<dbReference type="EMBL" id="KV454003">
    <property type="protein sequence ID" value="ODQ46279.1"/>
    <property type="molecule type" value="Genomic_DNA"/>
</dbReference>
<feature type="non-terminal residue" evidence="9">
    <location>
        <position position="1"/>
    </location>
</feature>
<dbReference type="STRING" id="763406.A0A1E3NJH0"/>
<dbReference type="InterPro" id="IPR006639">
    <property type="entry name" value="Preselin/SPP"/>
</dbReference>
<gene>
    <name evidence="9" type="ORF">PICMEDRAFT_27483</name>
</gene>
<comment type="similarity">
    <text evidence="2">Belongs to the peptidase A22B family.</text>
</comment>
<dbReference type="GO" id="GO:0098554">
    <property type="term" value="C:cytoplasmic side of endoplasmic reticulum membrane"/>
    <property type="evidence" value="ECO:0007669"/>
    <property type="project" value="TreeGrafter"/>
</dbReference>
<dbReference type="GO" id="GO:0006465">
    <property type="term" value="P:signal peptide processing"/>
    <property type="evidence" value="ECO:0007669"/>
    <property type="project" value="TreeGrafter"/>
</dbReference>
<feature type="transmembrane region" description="Helical" evidence="8">
    <location>
        <begin position="148"/>
        <end position="166"/>
    </location>
</feature>
<dbReference type="GeneID" id="30179185"/>
<evidence type="ECO:0000256" key="5">
    <source>
        <dbReference type="ARBA" id="ARBA00022824"/>
    </source>
</evidence>
<keyword evidence="5" id="KW-0256">Endoplasmic reticulum</keyword>
<feature type="transmembrane region" description="Helical" evidence="8">
    <location>
        <begin position="73"/>
        <end position="94"/>
    </location>
</feature>
<sequence length="174" mass="19482">ILSNVLGFSIVVMGISRTKIPTFRIATLFLTLFFLYDIYFVFGTDVMLSVATKVDIPAKLVVPNVVSREESKILTSMLGLGDLALPGAFVALCLRFDLYRFHEQHANCEFHHLQRFGKPYFVAALLGYTAGLMLTFKIVQIYQVGQPALLYLCPGVLASVYATALYRGEFGRLW</sequence>
<accession>A0A1E3NJH0</accession>
<dbReference type="GO" id="GO:0042500">
    <property type="term" value="F:aspartic endopeptidase activity, intramembrane cleaving"/>
    <property type="evidence" value="ECO:0007669"/>
    <property type="project" value="InterPro"/>
</dbReference>
<keyword evidence="4" id="KW-0378">Hydrolase</keyword>
<evidence type="ECO:0000256" key="8">
    <source>
        <dbReference type="SAM" id="Phobius"/>
    </source>
</evidence>
<feature type="transmembrane region" description="Helical" evidence="8">
    <location>
        <begin position="23"/>
        <end position="42"/>
    </location>
</feature>
<evidence type="ECO:0000256" key="7">
    <source>
        <dbReference type="ARBA" id="ARBA00023136"/>
    </source>
</evidence>
<protein>
    <submittedName>
        <fullName evidence="9">Uncharacterized protein</fullName>
    </submittedName>
</protein>
<feature type="non-terminal residue" evidence="9">
    <location>
        <position position="174"/>
    </location>
</feature>
<dbReference type="InterPro" id="IPR007369">
    <property type="entry name" value="Peptidase_A22B_SPP"/>
</dbReference>
<keyword evidence="10" id="KW-1185">Reference proteome</keyword>
<organism evidence="9 10">
    <name type="scientific">Pichia membranifaciens NRRL Y-2026</name>
    <dbReference type="NCBI Taxonomy" id="763406"/>
    <lineage>
        <taxon>Eukaryota</taxon>
        <taxon>Fungi</taxon>
        <taxon>Dikarya</taxon>
        <taxon>Ascomycota</taxon>
        <taxon>Saccharomycotina</taxon>
        <taxon>Pichiomycetes</taxon>
        <taxon>Pichiales</taxon>
        <taxon>Pichiaceae</taxon>
        <taxon>Pichia</taxon>
    </lineage>
</organism>
<dbReference type="Proteomes" id="UP000094455">
    <property type="component" value="Unassembled WGS sequence"/>
</dbReference>
<dbReference type="AlphaFoldDB" id="A0A1E3NJH0"/>
<evidence type="ECO:0000313" key="9">
    <source>
        <dbReference type="EMBL" id="ODQ46279.1"/>
    </source>
</evidence>
<dbReference type="GO" id="GO:0033619">
    <property type="term" value="P:membrane protein proteolysis"/>
    <property type="evidence" value="ECO:0007669"/>
    <property type="project" value="TreeGrafter"/>
</dbReference>
<keyword evidence="7 8" id="KW-0472">Membrane</keyword>
<evidence type="ECO:0000256" key="1">
    <source>
        <dbReference type="ARBA" id="ARBA00004477"/>
    </source>
</evidence>
<comment type="subcellular location">
    <subcellularLocation>
        <location evidence="1">Endoplasmic reticulum membrane</location>
        <topology evidence="1">Multi-pass membrane protein</topology>
    </subcellularLocation>
</comment>
<keyword evidence="6 8" id="KW-1133">Transmembrane helix</keyword>
<dbReference type="PANTHER" id="PTHR12174">
    <property type="entry name" value="SIGNAL PEPTIDE PEPTIDASE"/>
    <property type="match status" value="1"/>
</dbReference>
<evidence type="ECO:0000313" key="10">
    <source>
        <dbReference type="Proteomes" id="UP000094455"/>
    </source>
</evidence>
<reference evidence="9 10" key="1">
    <citation type="journal article" date="2016" name="Proc. Natl. Acad. Sci. U.S.A.">
        <title>Comparative genomics of biotechnologically important yeasts.</title>
        <authorList>
            <person name="Riley R."/>
            <person name="Haridas S."/>
            <person name="Wolfe K.H."/>
            <person name="Lopes M.R."/>
            <person name="Hittinger C.T."/>
            <person name="Goeker M."/>
            <person name="Salamov A.A."/>
            <person name="Wisecaver J.H."/>
            <person name="Long T.M."/>
            <person name="Calvey C.H."/>
            <person name="Aerts A.L."/>
            <person name="Barry K.W."/>
            <person name="Choi C."/>
            <person name="Clum A."/>
            <person name="Coughlan A.Y."/>
            <person name="Deshpande S."/>
            <person name="Douglass A.P."/>
            <person name="Hanson S.J."/>
            <person name="Klenk H.-P."/>
            <person name="LaButti K.M."/>
            <person name="Lapidus A."/>
            <person name="Lindquist E.A."/>
            <person name="Lipzen A.M."/>
            <person name="Meier-Kolthoff J.P."/>
            <person name="Ohm R.A."/>
            <person name="Otillar R.P."/>
            <person name="Pangilinan J.L."/>
            <person name="Peng Y."/>
            <person name="Rokas A."/>
            <person name="Rosa C.A."/>
            <person name="Scheuner C."/>
            <person name="Sibirny A.A."/>
            <person name="Slot J.C."/>
            <person name="Stielow J.B."/>
            <person name="Sun H."/>
            <person name="Kurtzman C.P."/>
            <person name="Blackwell M."/>
            <person name="Grigoriev I.V."/>
            <person name="Jeffries T.W."/>
        </authorList>
    </citation>
    <scope>NUCLEOTIDE SEQUENCE [LARGE SCALE GENOMIC DNA]</scope>
    <source>
        <strain evidence="9 10">NRRL Y-2026</strain>
    </source>
</reference>
<evidence type="ECO:0000256" key="4">
    <source>
        <dbReference type="ARBA" id="ARBA00022801"/>
    </source>
</evidence>